<evidence type="ECO:0000313" key="2">
    <source>
        <dbReference type="Proteomes" id="UP000694257"/>
    </source>
</evidence>
<organism evidence="1 2">
    <name type="scientific">Nocardia iowensis</name>
    <dbReference type="NCBI Taxonomy" id="204891"/>
    <lineage>
        <taxon>Bacteria</taxon>
        <taxon>Bacillati</taxon>
        <taxon>Actinomycetota</taxon>
        <taxon>Actinomycetes</taxon>
        <taxon>Mycobacteriales</taxon>
        <taxon>Nocardiaceae</taxon>
        <taxon>Nocardia</taxon>
    </lineage>
</organism>
<dbReference type="Proteomes" id="UP000694257">
    <property type="component" value="Chromosome"/>
</dbReference>
<keyword evidence="2" id="KW-1185">Reference proteome</keyword>
<reference evidence="1 2" key="1">
    <citation type="submission" date="2021-07" db="EMBL/GenBank/DDBJ databases">
        <title>Whole Genome Sequence of Nocardia Iowensis.</title>
        <authorList>
            <person name="Lamm A."/>
            <person name="Collins-Fairclough A.M."/>
            <person name="Bunk B."/>
            <person name="Sproer C."/>
        </authorList>
    </citation>
    <scope>NUCLEOTIDE SEQUENCE [LARGE SCALE GENOMIC DNA]</scope>
    <source>
        <strain evidence="1 2">NRRL 5646</strain>
    </source>
</reference>
<protein>
    <submittedName>
        <fullName evidence="1">Tetratricopeptide repeat protein</fullName>
    </submittedName>
</protein>
<name>A0ABX8RIW7_NOCIO</name>
<sequence>MGTYRFGIDSFHIASLRSAQKDTLYASTGLTVYNAAGGLHKHWGSHGGALGDWGTGDEGRLFLPWDEVSVPGPTPDNPDGGWVAWSFLLVNGGHKESGFVDVLNKAADSFAGALAGKVVEPGASAGAASLAYLAGFGGILAAQQVLNMLTADCDGQVAGGAFMWTAAELAVMTAGGKVNIFSEDNPGTNSPPGCGDNSHYWISYRVGPSTAGLPAGAPITAARVDDDVNAVVVGLDGSLEVTSVSGSGGGWTPISTIAPSGTARPRTPIALERHGSLKQFDALFAGPNGEVKIVYGRERQQGWTGPETIAPAGTIGSNTPIALAVQGDHDQLDAVFAGPNGEVKLMWVEGTGGWHGPETIAPAGTIGSNTPIALAVQGDHDQLDAVFAGPNGEVKLMWVEGTGGWHGPETIAPAGTIGSNTPIALAVQGDHDQLDAVFAGPNGEVKLMWVEGTGGWHAPETIAPAGTIGSNTPIALAVQGDHDQLDAVFAGPNGEVKLMWVEGTGGWHAPETIAPAGTIRPNTPITLVRQGFRDQLDAIFVAPDGSIKVMWVEGTGGWHVPEVIAPARQGALAHAQARVRALTDEARALWSAGDRDGAITRAREGESLARDIAEYDPAYPGLGEILVDPLATYLAEAGRRDEAITALREAVDVFTRLGDAAKLDTAKQRLAGLGVFIGRWTMWQTNGFLIQLDVNPADGAGNFDGSAAYDGSTGAIRAGQLGARDVVFEIHWIDGRKGRLTGHLDDQGIWSGDSVDMAVPESTARWSAKPS</sequence>
<evidence type="ECO:0000313" key="1">
    <source>
        <dbReference type="EMBL" id="QXN88817.1"/>
    </source>
</evidence>
<proteinExistence type="predicted"/>
<accession>A0ABX8RIW7</accession>
<dbReference type="RefSeq" id="WP_218469700.1">
    <property type="nucleotide sequence ID" value="NZ_CP078145.1"/>
</dbReference>
<dbReference type="EMBL" id="CP078145">
    <property type="protein sequence ID" value="QXN88817.1"/>
    <property type="molecule type" value="Genomic_DNA"/>
</dbReference>
<gene>
    <name evidence="1" type="ORF">KV110_24905</name>
</gene>